<dbReference type="InterPro" id="IPR052551">
    <property type="entry name" value="UV-DNA_repair_photolyase"/>
</dbReference>
<sequence length="531" mass="58578">MAGSGAGGVLRPVLGDQLTRGLASLRDLDAARDTVLMAEVMAECTYVPHHPRKIVLVLAAMRQFAAALAAEGVRVRYVTLDDPDNTGTLTGEVSRAAAALAPARVVATEPGEWRVQEAMQGWGEAAGCPVDIRADTRFIAARDDFARWAHGRKTLRMELFYRQMRRRTGLLMTADGAPEGGRWNLDAENRKPPPPGARAFPLPPSFPPDETTRAVMDLVAARFGTHFGDMAGFDLPVTAAQAETALERFIAARLPRFGDLQDAMVDDAPYLFHAVLSPALNIGLLDPLDVCRRAEAAWHAGAAPLNAVEGFIRQILGWREYVRGLYWHKMPGYRDTNALDARRPLPAFFWTGETPMRCLAQAIGQTRRLAYAHHIQRLMVIGNFALLAGLDPTAVNAWYMVVYADAFEWVELPNTHGMALFADGGVVASKPYAASAKYIQRMSTYCDGCRYDPGRRSGPGACPYNVLYWTFLERHRDRFARNPRMAMIYRTLDRLDPAERVAMAEQAAAFLDGLDRDAWPAAPGGQDRLPL</sequence>
<dbReference type="RefSeq" id="WP_184433128.1">
    <property type="nucleotide sequence ID" value="NZ_JACIGI010000008.1"/>
</dbReference>
<dbReference type="Gene3D" id="1.10.10.1710">
    <property type="entry name" value="Deoxyribodipyrimidine photolyase-related"/>
    <property type="match status" value="1"/>
</dbReference>
<keyword evidence="2" id="KW-1185">Reference proteome</keyword>
<keyword evidence="1" id="KW-0456">Lyase</keyword>
<dbReference type="InterPro" id="IPR007357">
    <property type="entry name" value="PhrB-like"/>
</dbReference>
<dbReference type="Gene3D" id="1.10.579.10">
    <property type="entry name" value="DNA Cyclobutane Dipyrimidine Photolyase, subunit A, domain 3"/>
    <property type="match status" value="1"/>
</dbReference>
<protein>
    <submittedName>
        <fullName evidence="1">Deoxyribodipyrimidine photolyase-related protein</fullName>
    </submittedName>
</protein>
<proteinExistence type="predicted"/>
<organism evidence="1 2">
    <name type="scientific">Roseospira goensis</name>
    <dbReference type="NCBI Taxonomy" id="391922"/>
    <lineage>
        <taxon>Bacteria</taxon>
        <taxon>Pseudomonadati</taxon>
        <taxon>Pseudomonadota</taxon>
        <taxon>Alphaproteobacteria</taxon>
        <taxon>Rhodospirillales</taxon>
        <taxon>Rhodospirillaceae</taxon>
        <taxon>Roseospira</taxon>
    </lineage>
</organism>
<comment type="caution">
    <text evidence="1">The sequence shown here is derived from an EMBL/GenBank/DDBJ whole genome shotgun (WGS) entry which is preliminary data.</text>
</comment>
<name>A0A7W6WKI2_9PROT</name>
<dbReference type="AlphaFoldDB" id="A0A7W6WKI2"/>
<dbReference type="InterPro" id="IPR036134">
    <property type="entry name" value="Crypto/Photolyase_FAD-like_sf"/>
</dbReference>
<dbReference type="InterPro" id="IPR014729">
    <property type="entry name" value="Rossmann-like_a/b/a_fold"/>
</dbReference>
<evidence type="ECO:0000313" key="1">
    <source>
        <dbReference type="EMBL" id="MBB4285628.1"/>
    </source>
</evidence>
<dbReference type="Pfam" id="PF04244">
    <property type="entry name" value="DPRP"/>
    <property type="match status" value="1"/>
</dbReference>
<dbReference type="Gene3D" id="3.40.50.620">
    <property type="entry name" value="HUPs"/>
    <property type="match status" value="1"/>
</dbReference>
<gene>
    <name evidence="1" type="ORF">GGD88_001347</name>
</gene>
<dbReference type="Gene3D" id="1.25.40.80">
    <property type="match status" value="1"/>
</dbReference>
<dbReference type="PANTHER" id="PTHR38657">
    <property type="entry name" value="SLR1343 PROTEIN"/>
    <property type="match status" value="1"/>
</dbReference>
<evidence type="ECO:0000313" key="2">
    <source>
        <dbReference type="Proteomes" id="UP000555728"/>
    </source>
</evidence>
<dbReference type="GO" id="GO:0016829">
    <property type="term" value="F:lyase activity"/>
    <property type="evidence" value="ECO:0007669"/>
    <property type="project" value="UniProtKB-KW"/>
</dbReference>
<dbReference type="SUPFAM" id="SSF48173">
    <property type="entry name" value="Cryptochrome/photolyase FAD-binding domain"/>
    <property type="match status" value="1"/>
</dbReference>
<dbReference type="PANTHER" id="PTHR38657:SF1">
    <property type="entry name" value="SLR1343 PROTEIN"/>
    <property type="match status" value="1"/>
</dbReference>
<reference evidence="1 2" key="1">
    <citation type="submission" date="2020-08" db="EMBL/GenBank/DDBJ databases">
        <title>Genome sequencing of Purple Non-Sulfur Bacteria from various extreme environments.</title>
        <authorList>
            <person name="Mayer M."/>
        </authorList>
    </citation>
    <scope>NUCLEOTIDE SEQUENCE [LARGE SCALE GENOMIC DNA]</scope>
    <source>
        <strain evidence="1 2">JA135</strain>
    </source>
</reference>
<dbReference type="EMBL" id="JACIGI010000008">
    <property type="protein sequence ID" value="MBB4285628.1"/>
    <property type="molecule type" value="Genomic_DNA"/>
</dbReference>
<dbReference type="Proteomes" id="UP000555728">
    <property type="component" value="Unassembled WGS sequence"/>
</dbReference>
<accession>A0A7W6WKI2</accession>